<proteinExistence type="predicted"/>
<comment type="caution">
    <text evidence="1">The sequence shown here is derived from an EMBL/GenBank/DDBJ whole genome shotgun (WGS) entry which is preliminary data.</text>
</comment>
<evidence type="ECO:0000313" key="1">
    <source>
        <dbReference type="EMBL" id="KKL10570.1"/>
    </source>
</evidence>
<name>A0A0F9AMF5_9ZZZZ</name>
<feature type="non-terminal residue" evidence="1">
    <location>
        <position position="22"/>
    </location>
</feature>
<organism evidence="1">
    <name type="scientific">marine sediment metagenome</name>
    <dbReference type="NCBI Taxonomy" id="412755"/>
    <lineage>
        <taxon>unclassified sequences</taxon>
        <taxon>metagenomes</taxon>
        <taxon>ecological metagenomes</taxon>
    </lineage>
</organism>
<gene>
    <name evidence="1" type="ORF">LCGC14_2554550</name>
</gene>
<dbReference type="EMBL" id="LAZR01042010">
    <property type="protein sequence ID" value="KKL10570.1"/>
    <property type="molecule type" value="Genomic_DNA"/>
</dbReference>
<accession>A0A0F9AMF5</accession>
<dbReference type="AlphaFoldDB" id="A0A0F9AMF5"/>
<protein>
    <submittedName>
        <fullName evidence="1">Uncharacterized protein</fullName>
    </submittedName>
</protein>
<reference evidence="1" key="1">
    <citation type="journal article" date="2015" name="Nature">
        <title>Complex archaea that bridge the gap between prokaryotes and eukaryotes.</title>
        <authorList>
            <person name="Spang A."/>
            <person name="Saw J.H."/>
            <person name="Jorgensen S.L."/>
            <person name="Zaremba-Niedzwiedzka K."/>
            <person name="Martijn J."/>
            <person name="Lind A.E."/>
            <person name="van Eijk R."/>
            <person name="Schleper C."/>
            <person name="Guy L."/>
            <person name="Ettema T.J."/>
        </authorList>
    </citation>
    <scope>NUCLEOTIDE SEQUENCE</scope>
</reference>
<sequence length="22" mass="2671">MSELDELKARLDMLYDLFDIHC</sequence>